<dbReference type="PROSITE" id="PS00798">
    <property type="entry name" value="ALDOKETO_REDUCTASE_1"/>
    <property type="match status" value="1"/>
</dbReference>
<dbReference type="PANTHER" id="PTHR43827:SF3">
    <property type="entry name" value="NADP-DEPENDENT OXIDOREDUCTASE DOMAIN-CONTAINING PROTEIN"/>
    <property type="match status" value="1"/>
</dbReference>
<dbReference type="Proteomes" id="UP000095751">
    <property type="component" value="Unassembled WGS sequence"/>
</dbReference>
<reference evidence="8 9" key="1">
    <citation type="submission" date="2016-09" db="EMBL/GenBank/DDBJ databases">
        <title>Extensive genetic diversity and differential bi-allelic expression allows diatom success in the polar Southern Ocean.</title>
        <authorList>
            <consortium name="DOE Joint Genome Institute"/>
            <person name="Mock T."/>
            <person name="Otillar R.P."/>
            <person name="Strauss J."/>
            <person name="Dupont C."/>
            <person name="Frickenhaus S."/>
            <person name="Maumus F."/>
            <person name="Mcmullan M."/>
            <person name="Sanges R."/>
            <person name="Schmutz J."/>
            <person name="Toseland A."/>
            <person name="Valas R."/>
            <person name="Veluchamy A."/>
            <person name="Ward B.J."/>
            <person name="Allen A."/>
            <person name="Barry K."/>
            <person name="Falciatore A."/>
            <person name="Ferrante M."/>
            <person name="Fortunato A.E."/>
            <person name="Gloeckner G."/>
            <person name="Gruber A."/>
            <person name="Hipkin R."/>
            <person name="Janech M."/>
            <person name="Kroth P."/>
            <person name="Leese F."/>
            <person name="Lindquist E."/>
            <person name="Lyon B.R."/>
            <person name="Martin J."/>
            <person name="Mayer C."/>
            <person name="Parker M."/>
            <person name="Quesneville H."/>
            <person name="Raymond J."/>
            <person name="Uhlig C."/>
            <person name="Valentin K.U."/>
            <person name="Worden A.Z."/>
            <person name="Armbrust E.V."/>
            <person name="Bowler C."/>
            <person name="Green B."/>
            <person name="Moulton V."/>
            <person name="Van Oosterhout C."/>
            <person name="Grigoriev I."/>
        </authorList>
    </citation>
    <scope>NUCLEOTIDE SEQUENCE [LARGE SCALE GENOMIC DNA]</scope>
    <source>
        <strain evidence="8 9">CCMP1102</strain>
    </source>
</reference>
<dbReference type="InterPro" id="IPR020471">
    <property type="entry name" value="AKR"/>
</dbReference>
<evidence type="ECO:0000259" key="7">
    <source>
        <dbReference type="Pfam" id="PF00248"/>
    </source>
</evidence>
<keyword evidence="9" id="KW-1185">Reference proteome</keyword>
<dbReference type="InterPro" id="IPR023210">
    <property type="entry name" value="NADP_OxRdtase_dom"/>
</dbReference>
<dbReference type="GO" id="GO:0016616">
    <property type="term" value="F:oxidoreductase activity, acting on the CH-OH group of donors, NAD or NADP as acceptor"/>
    <property type="evidence" value="ECO:0007669"/>
    <property type="project" value="UniProtKB-ARBA"/>
</dbReference>
<feature type="site" description="Lowers pKa of active site Tyr" evidence="6">
    <location>
        <position position="109"/>
    </location>
</feature>
<dbReference type="InterPro" id="IPR036812">
    <property type="entry name" value="NAD(P)_OxRdtase_dom_sf"/>
</dbReference>
<dbReference type="Gene3D" id="3.20.20.100">
    <property type="entry name" value="NADP-dependent oxidoreductase domain"/>
    <property type="match status" value="1"/>
</dbReference>
<dbReference type="InParanoid" id="A0A1E7FZI3"/>
<evidence type="ECO:0000256" key="1">
    <source>
        <dbReference type="ARBA" id="ARBA00007905"/>
    </source>
</evidence>
<evidence type="ECO:0000313" key="8">
    <source>
        <dbReference type="EMBL" id="OEU23569.1"/>
    </source>
</evidence>
<dbReference type="PROSITE" id="PS00062">
    <property type="entry name" value="ALDOKETO_REDUCTASE_2"/>
    <property type="match status" value="1"/>
</dbReference>
<keyword evidence="2" id="KW-0521">NADP</keyword>
<dbReference type="KEGG" id="fcy:FRACYDRAFT_178292"/>
<accession>A0A1E7FZI3</accession>
<gene>
    <name evidence="8" type="ORF">FRACYDRAFT_178292</name>
</gene>
<comment type="similarity">
    <text evidence="1">Belongs to the aldo/keto reductase family.</text>
</comment>
<dbReference type="PIRSF" id="PIRSF000097">
    <property type="entry name" value="AKR"/>
    <property type="match status" value="1"/>
</dbReference>
<dbReference type="PANTHER" id="PTHR43827">
    <property type="entry name" value="2,5-DIKETO-D-GLUCONIC ACID REDUCTASE"/>
    <property type="match status" value="1"/>
</dbReference>
<evidence type="ECO:0000256" key="5">
    <source>
        <dbReference type="PIRSR" id="PIRSR000097-2"/>
    </source>
</evidence>
<dbReference type="AlphaFoldDB" id="A0A1E7FZI3"/>
<dbReference type="EMBL" id="KV784353">
    <property type="protein sequence ID" value="OEU23569.1"/>
    <property type="molecule type" value="Genomic_DNA"/>
</dbReference>
<evidence type="ECO:0000256" key="2">
    <source>
        <dbReference type="ARBA" id="ARBA00022857"/>
    </source>
</evidence>
<organism evidence="8 9">
    <name type="scientific">Fragilariopsis cylindrus CCMP1102</name>
    <dbReference type="NCBI Taxonomy" id="635003"/>
    <lineage>
        <taxon>Eukaryota</taxon>
        <taxon>Sar</taxon>
        <taxon>Stramenopiles</taxon>
        <taxon>Ochrophyta</taxon>
        <taxon>Bacillariophyta</taxon>
        <taxon>Bacillariophyceae</taxon>
        <taxon>Bacillariophycidae</taxon>
        <taxon>Bacillariales</taxon>
        <taxon>Bacillariaceae</taxon>
        <taxon>Fragilariopsis</taxon>
    </lineage>
</organism>
<dbReference type="SUPFAM" id="SSF51430">
    <property type="entry name" value="NAD(P)-linked oxidoreductase"/>
    <property type="match status" value="1"/>
</dbReference>
<feature type="domain" description="NADP-dependent oxidoreductase" evidence="7">
    <location>
        <begin position="51"/>
        <end position="324"/>
    </location>
</feature>
<dbReference type="InterPro" id="IPR018170">
    <property type="entry name" value="Aldo/ket_reductase_CS"/>
</dbReference>
<dbReference type="FunFam" id="3.20.20.100:FF:000002">
    <property type="entry name" value="2,5-diketo-D-gluconic acid reductase A"/>
    <property type="match status" value="1"/>
</dbReference>
<dbReference type="PROSITE" id="PS00063">
    <property type="entry name" value="ALDOKETO_REDUCTASE_3"/>
    <property type="match status" value="1"/>
</dbReference>
<feature type="binding site" evidence="5">
    <location>
        <position position="142"/>
    </location>
    <ligand>
        <name>substrate</name>
    </ligand>
</feature>
<evidence type="ECO:0000313" key="9">
    <source>
        <dbReference type="Proteomes" id="UP000095751"/>
    </source>
</evidence>
<name>A0A1E7FZI3_9STRA</name>
<dbReference type="Pfam" id="PF00248">
    <property type="entry name" value="Aldo_ket_red"/>
    <property type="match status" value="1"/>
</dbReference>
<keyword evidence="3" id="KW-0560">Oxidoreductase</keyword>
<protein>
    <submittedName>
        <fullName evidence="8">Aldo-keto oxidoreductase</fullName>
    </submittedName>
</protein>
<dbReference type="OrthoDB" id="416253at2759"/>
<feature type="active site" description="Proton donor" evidence="4">
    <location>
        <position position="78"/>
    </location>
</feature>
<proteinExistence type="inferred from homology"/>
<sequence length="355" mass="39312">MSTSAAATGTTTSTGKQDLVTIREGSEENSIPTFKLASGYEMPVVAYGTFRSNPGEVYDCIMNAIKIGYRHFDCAHVYGNEKEIGKAFNDAIFGAQKLVTRDELFITGKLWNSDHGTDIVSKACDYSLNNLGIDYFDLYLIHFPIAWKHTGIDTPGWGQSELDNDTSLIDTWREMEKLVASKKCRSIGVSNYPLLLLHDLTCQANVPVSCNQIETHVYYQRESLINYCLSRNICVTAHTPLGGGNANEVWTNSSSPIDDPIVKEIAAGKENKNVTPAQVLLRFLLQSGVVVLPKSIKTSRMEENITLFGMNLSDDEMNKLRTLDKCVSYKTNPNPLESFIGGPDCFTDNGTDIFD</sequence>
<dbReference type="PRINTS" id="PR00069">
    <property type="entry name" value="ALDKETRDTASE"/>
</dbReference>
<evidence type="ECO:0000256" key="4">
    <source>
        <dbReference type="PIRSR" id="PIRSR000097-1"/>
    </source>
</evidence>
<evidence type="ECO:0000256" key="6">
    <source>
        <dbReference type="PIRSR" id="PIRSR000097-3"/>
    </source>
</evidence>
<evidence type="ECO:0000256" key="3">
    <source>
        <dbReference type="ARBA" id="ARBA00023002"/>
    </source>
</evidence>